<name>A0ABS1WW60_9GAMM</name>
<evidence type="ECO:0000313" key="2">
    <source>
        <dbReference type="Proteomes" id="UP000661077"/>
    </source>
</evidence>
<organism evidence="1 2">
    <name type="scientific">Steroidobacter gossypii</name>
    <dbReference type="NCBI Taxonomy" id="2805490"/>
    <lineage>
        <taxon>Bacteria</taxon>
        <taxon>Pseudomonadati</taxon>
        <taxon>Pseudomonadota</taxon>
        <taxon>Gammaproteobacteria</taxon>
        <taxon>Steroidobacterales</taxon>
        <taxon>Steroidobacteraceae</taxon>
        <taxon>Steroidobacter</taxon>
    </lineage>
</organism>
<reference evidence="1 2" key="1">
    <citation type="journal article" date="2021" name="Int. J. Syst. Evol. Microbiol.">
        <title>Steroidobacter gossypii sp. nov., isolated from soil of cotton cropping field.</title>
        <authorList>
            <person name="Huang R."/>
            <person name="Yang S."/>
            <person name="Zhen C."/>
            <person name="Liu W."/>
        </authorList>
    </citation>
    <scope>NUCLEOTIDE SEQUENCE [LARGE SCALE GENOMIC DNA]</scope>
    <source>
        <strain evidence="1 2">S1-65</strain>
    </source>
</reference>
<protein>
    <submittedName>
        <fullName evidence="1">Uncharacterized protein</fullName>
    </submittedName>
</protein>
<evidence type="ECO:0000313" key="1">
    <source>
        <dbReference type="EMBL" id="MBM0105198.1"/>
    </source>
</evidence>
<sequence length="154" mass="17716">MMRDHGAARRPAMTNVIKLPSNRGEGEPGLFLVSPGEYDAVYIRYVCYNGIFGKTQQKVRLDFRLLESPGITLSRWYRVTHSRGRIAAYNSSDIVRELSVALRQRVRRDRIPIASLANMVLRVRVHTVTKNRDQKHLHEINQYSVIAELLGRSQ</sequence>
<proteinExistence type="predicted"/>
<dbReference type="Proteomes" id="UP000661077">
    <property type="component" value="Unassembled WGS sequence"/>
</dbReference>
<dbReference type="EMBL" id="JAEVLS010000002">
    <property type="protein sequence ID" value="MBM0105198.1"/>
    <property type="molecule type" value="Genomic_DNA"/>
</dbReference>
<dbReference type="RefSeq" id="WP_203167254.1">
    <property type="nucleotide sequence ID" value="NZ_JAEVLS010000002.1"/>
</dbReference>
<keyword evidence="2" id="KW-1185">Reference proteome</keyword>
<gene>
    <name evidence="1" type="ORF">JM946_10570</name>
</gene>
<comment type="caution">
    <text evidence="1">The sequence shown here is derived from an EMBL/GenBank/DDBJ whole genome shotgun (WGS) entry which is preliminary data.</text>
</comment>
<accession>A0ABS1WW60</accession>